<feature type="region of interest" description="Disordered" evidence="6">
    <location>
        <begin position="93"/>
        <end position="116"/>
    </location>
</feature>
<dbReference type="GO" id="GO:0016491">
    <property type="term" value="F:oxidoreductase activity"/>
    <property type="evidence" value="ECO:0007669"/>
    <property type="project" value="UniProtKB-KW"/>
</dbReference>
<dbReference type="PROSITE" id="PS51352">
    <property type="entry name" value="THIOREDOXIN_2"/>
    <property type="match status" value="1"/>
</dbReference>
<dbReference type="InterPro" id="IPR013766">
    <property type="entry name" value="Thioredoxin_domain"/>
</dbReference>
<dbReference type="PANTHER" id="PTHR13887:SF14">
    <property type="entry name" value="DISULFIDE BOND FORMATION PROTEIN D"/>
    <property type="match status" value="1"/>
</dbReference>
<keyword evidence="7" id="KW-0812">Transmembrane</keyword>
<feature type="domain" description="Thioredoxin" evidence="8">
    <location>
        <begin position="99"/>
        <end position="308"/>
    </location>
</feature>
<organism evidence="9">
    <name type="scientific">uncultured bacterium</name>
    <name type="common">gcode 4</name>
    <dbReference type="NCBI Taxonomy" id="1234023"/>
    <lineage>
        <taxon>Bacteria</taxon>
        <taxon>environmental samples</taxon>
    </lineage>
</organism>
<dbReference type="InterPro" id="IPR012336">
    <property type="entry name" value="Thioredoxin-like_fold"/>
</dbReference>
<evidence type="ECO:0000313" key="9">
    <source>
        <dbReference type="EMBL" id="EKD66278.1"/>
    </source>
</evidence>
<dbReference type="AlphaFoldDB" id="K2BBW6"/>
<dbReference type="PANTHER" id="PTHR13887">
    <property type="entry name" value="GLUTATHIONE S-TRANSFERASE KAPPA"/>
    <property type="match status" value="1"/>
</dbReference>
<keyword evidence="3" id="KW-0560">Oxidoreductase</keyword>
<dbReference type="EMBL" id="AMFJ01021641">
    <property type="protein sequence ID" value="EKD66278.1"/>
    <property type="molecule type" value="Genomic_DNA"/>
</dbReference>
<keyword evidence="4" id="KW-1015">Disulfide bond</keyword>
<accession>K2BBW6</accession>
<keyword evidence="5" id="KW-0676">Redox-active center</keyword>
<dbReference type="InterPro" id="IPR036249">
    <property type="entry name" value="Thioredoxin-like_sf"/>
</dbReference>
<evidence type="ECO:0000256" key="1">
    <source>
        <dbReference type="ARBA" id="ARBA00005791"/>
    </source>
</evidence>
<evidence type="ECO:0000256" key="7">
    <source>
        <dbReference type="SAM" id="Phobius"/>
    </source>
</evidence>
<feature type="compositionally biased region" description="Basic and acidic residues" evidence="6">
    <location>
        <begin position="93"/>
        <end position="108"/>
    </location>
</feature>
<evidence type="ECO:0000256" key="6">
    <source>
        <dbReference type="SAM" id="MobiDB-lite"/>
    </source>
</evidence>
<keyword evidence="7" id="KW-0472">Membrane</keyword>
<keyword evidence="2" id="KW-0732">Signal</keyword>
<evidence type="ECO:0000256" key="2">
    <source>
        <dbReference type="ARBA" id="ARBA00022729"/>
    </source>
</evidence>
<evidence type="ECO:0000256" key="5">
    <source>
        <dbReference type="ARBA" id="ARBA00023284"/>
    </source>
</evidence>
<protein>
    <recommendedName>
        <fullName evidence="8">Thioredoxin domain-containing protein</fullName>
    </recommendedName>
</protein>
<dbReference type="Gene3D" id="3.40.30.10">
    <property type="entry name" value="Glutaredoxin"/>
    <property type="match status" value="1"/>
</dbReference>
<sequence length="308" mass="35398">MVKSKKVETDDVNTSTSSKKQMKCKHPAFVGGLFFMLVSVGIIVAAMFFVLPKEIANKIMEVEYSKVGWEDNYRIINKMQLEQINNFVKEYKAKNPEEAKPTDNKDDTSATTPTSDNILTKDQLEALKASSFIEWNKDAKITIVEYSDLECPFCIRQAKEGIIKQLKDKYGDKVNSIFKNFRWVPHENSEIEASASLCAGDLGWVEAYSSYYHKIFERSNGWNGTGFSKDNLVPLAKEIWLLESKFKECLDSKKNVARFDADTEEWKKMWVQWTPGNVIINNETGKYILIAWAYPITEFESKIDELLK</sequence>
<dbReference type="SUPFAM" id="SSF52833">
    <property type="entry name" value="Thioredoxin-like"/>
    <property type="match status" value="1"/>
</dbReference>
<feature type="transmembrane region" description="Helical" evidence="7">
    <location>
        <begin position="28"/>
        <end position="51"/>
    </location>
</feature>
<dbReference type="Pfam" id="PF13462">
    <property type="entry name" value="Thioredoxin_4"/>
    <property type="match status" value="1"/>
</dbReference>
<keyword evidence="7" id="KW-1133">Transmembrane helix</keyword>
<name>K2BBW6_9BACT</name>
<evidence type="ECO:0000259" key="8">
    <source>
        <dbReference type="PROSITE" id="PS51352"/>
    </source>
</evidence>
<evidence type="ECO:0000256" key="4">
    <source>
        <dbReference type="ARBA" id="ARBA00023157"/>
    </source>
</evidence>
<comment type="caution">
    <text evidence="9">The sequence shown here is derived from an EMBL/GenBank/DDBJ whole genome shotgun (WGS) entry which is preliminary data.</text>
</comment>
<proteinExistence type="inferred from homology"/>
<reference evidence="9" key="1">
    <citation type="journal article" date="2012" name="Science">
        <title>Fermentation, hydrogen, and sulfur metabolism in multiple uncultivated bacterial phyla.</title>
        <authorList>
            <person name="Wrighton K.C."/>
            <person name="Thomas B.C."/>
            <person name="Sharon I."/>
            <person name="Miller C.S."/>
            <person name="Castelle C.J."/>
            <person name="VerBerkmoes N.C."/>
            <person name="Wilkins M.J."/>
            <person name="Hettich R.L."/>
            <person name="Lipton M.S."/>
            <person name="Williams K.H."/>
            <person name="Long P.E."/>
            <person name="Banfield J.F."/>
        </authorList>
    </citation>
    <scope>NUCLEOTIDE SEQUENCE [LARGE SCALE GENOMIC DNA]</scope>
</reference>
<comment type="similarity">
    <text evidence="1">Belongs to the thioredoxin family. DsbA subfamily.</text>
</comment>
<gene>
    <name evidence="9" type="ORF">ACD_49C00055G0015</name>
</gene>
<evidence type="ECO:0000256" key="3">
    <source>
        <dbReference type="ARBA" id="ARBA00023002"/>
    </source>
</evidence>